<evidence type="ECO:0000313" key="2">
    <source>
        <dbReference type="EMBL" id="KDQ13846.1"/>
    </source>
</evidence>
<keyword evidence="3" id="KW-1185">Reference proteome</keyword>
<feature type="compositionally biased region" description="Acidic residues" evidence="1">
    <location>
        <begin position="144"/>
        <end position="175"/>
    </location>
</feature>
<proteinExistence type="predicted"/>
<sequence>MEERSYATPVSKDGFFCSGPNDDDFYVEIDGKNRHPRATVSHLEQLLKPATPVLLTKAGKPRKRQPQSAEPPIKDQVGHWYSAQLLHYGLKPSNTKATAKKRLLAALDEGTLEVPEDILQLEEELRALYHEANEVAKAKHDAGEQDPEQDELQGSEGTEEEEPEEEGSEGGDEDDAQRAGVFEEITGATSFAKACKIIEEGKKERLKVADYTGLFEICCPTVVAEWPDMCDADSLVLELGVHGKALWGKYDLGMYTGIIQFSRLPTVTNEFIPCLWRGRENAEGQMSFGDSCTGKVAFLPGRKLAGTINAYGDLAFAGTGVPSSKISADEIKGWKAEWEEFTEEKYEEENRARWG</sequence>
<evidence type="ECO:0000313" key="3">
    <source>
        <dbReference type="Proteomes" id="UP000027195"/>
    </source>
</evidence>
<name>A0A067MQK1_BOTB1</name>
<protein>
    <submittedName>
        <fullName evidence="2">Uncharacterized protein</fullName>
    </submittedName>
</protein>
<feature type="region of interest" description="Disordered" evidence="1">
    <location>
        <begin position="136"/>
        <end position="175"/>
    </location>
</feature>
<dbReference type="EMBL" id="KL198041">
    <property type="protein sequence ID" value="KDQ13846.1"/>
    <property type="molecule type" value="Genomic_DNA"/>
</dbReference>
<gene>
    <name evidence="2" type="ORF">BOTBODRAFT_33284</name>
</gene>
<accession>A0A067MQK1</accession>
<dbReference type="HOGENOM" id="CLU_048145_0_0_1"/>
<dbReference type="Proteomes" id="UP000027195">
    <property type="component" value="Unassembled WGS sequence"/>
</dbReference>
<dbReference type="OrthoDB" id="4121058at2759"/>
<dbReference type="InParanoid" id="A0A067MQK1"/>
<reference evidence="3" key="1">
    <citation type="journal article" date="2014" name="Proc. Natl. Acad. Sci. U.S.A.">
        <title>Extensive sampling of basidiomycete genomes demonstrates inadequacy of the white-rot/brown-rot paradigm for wood decay fungi.</title>
        <authorList>
            <person name="Riley R."/>
            <person name="Salamov A.A."/>
            <person name="Brown D.W."/>
            <person name="Nagy L.G."/>
            <person name="Floudas D."/>
            <person name="Held B.W."/>
            <person name="Levasseur A."/>
            <person name="Lombard V."/>
            <person name="Morin E."/>
            <person name="Otillar R."/>
            <person name="Lindquist E.A."/>
            <person name="Sun H."/>
            <person name="LaButti K.M."/>
            <person name="Schmutz J."/>
            <person name="Jabbour D."/>
            <person name="Luo H."/>
            <person name="Baker S.E."/>
            <person name="Pisabarro A.G."/>
            <person name="Walton J.D."/>
            <person name="Blanchette R.A."/>
            <person name="Henrissat B."/>
            <person name="Martin F."/>
            <person name="Cullen D."/>
            <person name="Hibbett D.S."/>
            <person name="Grigoriev I.V."/>
        </authorList>
    </citation>
    <scope>NUCLEOTIDE SEQUENCE [LARGE SCALE GENOMIC DNA]</scope>
    <source>
        <strain evidence="3">FD-172 SS1</strain>
    </source>
</reference>
<feature type="region of interest" description="Disordered" evidence="1">
    <location>
        <begin position="56"/>
        <end position="75"/>
    </location>
</feature>
<dbReference type="AlphaFoldDB" id="A0A067MQK1"/>
<evidence type="ECO:0000256" key="1">
    <source>
        <dbReference type="SAM" id="MobiDB-lite"/>
    </source>
</evidence>
<organism evidence="2 3">
    <name type="scientific">Botryobasidium botryosum (strain FD-172 SS1)</name>
    <dbReference type="NCBI Taxonomy" id="930990"/>
    <lineage>
        <taxon>Eukaryota</taxon>
        <taxon>Fungi</taxon>
        <taxon>Dikarya</taxon>
        <taxon>Basidiomycota</taxon>
        <taxon>Agaricomycotina</taxon>
        <taxon>Agaricomycetes</taxon>
        <taxon>Cantharellales</taxon>
        <taxon>Botryobasidiaceae</taxon>
        <taxon>Botryobasidium</taxon>
    </lineage>
</organism>